<dbReference type="GO" id="GO:0036493">
    <property type="term" value="P:positive regulation of translation in response to endoplasmic reticulum stress"/>
    <property type="evidence" value="ECO:0007669"/>
    <property type="project" value="TreeGrafter"/>
</dbReference>
<proteinExistence type="predicted"/>
<dbReference type="RefSeq" id="XP_019857522.1">
    <property type="nucleotide sequence ID" value="XM_020001963.1"/>
</dbReference>
<dbReference type="InterPro" id="IPR036028">
    <property type="entry name" value="SH3-like_dom_sf"/>
</dbReference>
<dbReference type="Pfam" id="PF00017">
    <property type="entry name" value="SH2"/>
    <property type="match status" value="1"/>
</dbReference>
<dbReference type="GO" id="GO:0030971">
    <property type="term" value="F:receptor tyrosine kinase binding"/>
    <property type="evidence" value="ECO:0007669"/>
    <property type="project" value="TreeGrafter"/>
</dbReference>
<accession>A0AAN0JKI4</accession>
<dbReference type="GO" id="GO:0005737">
    <property type="term" value="C:cytoplasm"/>
    <property type="evidence" value="ECO:0007669"/>
    <property type="project" value="TreeGrafter"/>
</dbReference>
<dbReference type="InterPro" id="IPR036860">
    <property type="entry name" value="SH2_dom_sf"/>
</dbReference>
<dbReference type="GO" id="GO:0016477">
    <property type="term" value="P:cell migration"/>
    <property type="evidence" value="ECO:0007669"/>
    <property type="project" value="TreeGrafter"/>
</dbReference>
<protein>
    <recommendedName>
        <fullName evidence="10">SH3 domain-containing protein</fullName>
    </recommendedName>
</protein>
<evidence type="ECO:0000256" key="2">
    <source>
        <dbReference type="ARBA" id="ARBA00022999"/>
    </source>
</evidence>
<dbReference type="SMART" id="SM00326">
    <property type="entry name" value="SH3"/>
    <property type="match status" value="2"/>
</dbReference>
<evidence type="ECO:0000256" key="5">
    <source>
        <dbReference type="SAM" id="MobiDB-lite"/>
    </source>
</evidence>
<evidence type="ECO:0008006" key="10">
    <source>
        <dbReference type="Google" id="ProtNLM"/>
    </source>
</evidence>
<dbReference type="PRINTS" id="PR00452">
    <property type="entry name" value="SH3DOMAIN"/>
</dbReference>
<keyword evidence="1 4" id="KW-0728">SH3 domain</keyword>
<dbReference type="EnsemblMetazoa" id="XM_020001963.1">
    <property type="protein sequence ID" value="XP_019857522.1"/>
    <property type="gene ID" value="LOC100641856"/>
</dbReference>
<dbReference type="Pfam" id="PF00018">
    <property type="entry name" value="SH3_1"/>
    <property type="match status" value="1"/>
</dbReference>
<keyword evidence="2 3" id="KW-0727">SH2 domain</keyword>
<name>A0AAN0JKI4_AMPQE</name>
<dbReference type="PRINTS" id="PR00499">
    <property type="entry name" value="P67PHOX"/>
</dbReference>
<dbReference type="SUPFAM" id="SSF50044">
    <property type="entry name" value="SH3-domain"/>
    <property type="match status" value="2"/>
</dbReference>
<dbReference type="CDD" id="cd00174">
    <property type="entry name" value="SH3"/>
    <property type="match status" value="1"/>
</dbReference>
<keyword evidence="9" id="KW-1185">Reference proteome</keyword>
<feature type="compositionally biased region" description="Pro residues" evidence="5">
    <location>
        <begin position="58"/>
        <end position="69"/>
    </location>
</feature>
<dbReference type="SMART" id="SM00252">
    <property type="entry name" value="SH2"/>
    <property type="match status" value="1"/>
</dbReference>
<dbReference type="Gene3D" id="3.30.505.10">
    <property type="entry name" value="SH2 domain"/>
    <property type="match status" value="1"/>
</dbReference>
<dbReference type="PROSITE" id="PS50002">
    <property type="entry name" value="SH3"/>
    <property type="match status" value="2"/>
</dbReference>
<dbReference type="PRINTS" id="PR00401">
    <property type="entry name" value="SH2DOMAIN"/>
</dbReference>
<dbReference type="PANTHER" id="PTHR19969:SF14">
    <property type="entry name" value="DREADLOCKS, ISOFORM B"/>
    <property type="match status" value="1"/>
</dbReference>
<dbReference type="InterPro" id="IPR000980">
    <property type="entry name" value="SH2"/>
</dbReference>
<dbReference type="InterPro" id="IPR051184">
    <property type="entry name" value="Tyrosine-phos_adapter"/>
</dbReference>
<dbReference type="GO" id="GO:0035591">
    <property type="term" value="F:signaling adaptor activity"/>
    <property type="evidence" value="ECO:0007669"/>
    <property type="project" value="TreeGrafter"/>
</dbReference>
<evidence type="ECO:0000313" key="9">
    <source>
        <dbReference type="Proteomes" id="UP000007879"/>
    </source>
</evidence>
<dbReference type="PANTHER" id="PTHR19969">
    <property type="entry name" value="SH2-SH3 ADAPTOR PROTEIN-RELATED"/>
    <property type="match status" value="1"/>
</dbReference>
<evidence type="ECO:0000259" key="6">
    <source>
        <dbReference type="PROSITE" id="PS50001"/>
    </source>
</evidence>
<reference evidence="8" key="2">
    <citation type="submission" date="2024-06" db="UniProtKB">
        <authorList>
            <consortium name="EnsemblMetazoa"/>
        </authorList>
    </citation>
    <scope>IDENTIFICATION</scope>
</reference>
<dbReference type="AlphaFoldDB" id="A0AAN0JKI4"/>
<dbReference type="Gene3D" id="2.30.30.40">
    <property type="entry name" value="SH3 Domains"/>
    <property type="match status" value="2"/>
</dbReference>
<dbReference type="KEGG" id="aqu:100641856"/>
<evidence type="ECO:0000256" key="3">
    <source>
        <dbReference type="PROSITE-ProRule" id="PRU00191"/>
    </source>
</evidence>
<feature type="domain" description="SH3" evidence="7">
    <location>
        <begin position="1"/>
        <end position="58"/>
    </location>
</feature>
<dbReference type="GO" id="GO:1902237">
    <property type="term" value="P:positive regulation of endoplasmic reticulum stress-induced intrinsic apoptotic signaling pathway"/>
    <property type="evidence" value="ECO:0007669"/>
    <property type="project" value="TreeGrafter"/>
</dbReference>
<dbReference type="InterPro" id="IPR001452">
    <property type="entry name" value="SH3_domain"/>
</dbReference>
<dbReference type="GeneID" id="100641856"/>
<evidence type="ECO:0000259" key="7">
    <source>
        <dbReference type="PROSITE" id="PS50002"/>
    </source>
</evidence>
<dbReference type="Proteomes" id="UP000007879">
    <property type="component" value="Unassembled WGS sequence"/>
</dbReference>
<dbReference type="CDD" id="cd11766">
    <property type="entry name" value="SH3_Nck_2"/>
    <property type="match status" value="1"/>
</dbReference>
<sequence length="268" mass="30158">MARCVALYDYMAQDNEELTIRKNETLTIVSSDGSWWTVQNDGGRQGLVPSNYIKEVQQPPPPSFTPGPQPSFSMAPAGGGRQAPFKPEMYQQTDLVVPSKSPALNIPAIAKFRYVSTREDELSLEKGDKVVILEKEADGWWRGRKDNHIGWFPFNYVEETGGPPVQPDPIPAPSTSPVIDMHERSHIHLLNITFLIKAQLKPGDYSISMKAPDRTKHFNIKLLPDGRLGIGQRKFDSMDELIEHYKMAPIYTNNESKMYLTTGLSRIS</sequence>
<evidence type="ECO:0000256" key="1">
    <source>
        <dbReference type="ARBA" id="ARBA00022443"/>
    </source>
</evidence>
<dbReference type="GO" id="GO:0048013">
    <property type="term" value="P:ephrin receptor signaling pathway"/>
    <property type="evidence" value="ECO:0007669"/>
    <property type="project" value="TreeGrafter"/>
</dbReference>
<dbReference type="PROSITE" id="PS50001">
    <property type="entry name" value="SH2"/>
    <property type="match status" value="1"/>
</dbReference>
<dbReference type="SUPFAM" id="SSF55550">
    <property type="entry name" value="SH2 domain"/>
    <property type="match status" value="1"/>
</dbReference>
<reference evidence="9" key="1">
    <citation type="journal article" date="2010" name="Nature">
        <title>The Amphimedon queenslandica genome and the evolution of animal complexity.</title>
        <authorList>
            <person name="Srivastava M."/>
            <person name="Simakov O."/>
            <person name="Chapman J."/>
            <person name="Fahey B."/>
            <person name="Gauthier M.E."/>
            <person name="Mitros T."/>
            <person name="Richards G.S."/>
            <person name="Conaco C."/>
            <person name="Dacre M."/>
            <person name="Hellsten U."/>
            <person name="Larroux C."/>
            <person name="Putnam N.H."/>
            <person name="Stanke M."/>
            <person name="Adamska M."/>
            <person name="Darling A."/>
            <person name="Degnan S.M."/>
            <person name="Oakley T.H."/>
            <person name="Plachetzki D.C."/>
            <person name="Zhai Y."/>
            <person name="Adamski M."/>
            <person name="Calcino A."/>
            <person name="Cummins S.F."/>
            <person name="Goodstein D.M."/>
            <person name="Harris C."/>
            <person name="Jackson D.J."/>
            <person name="Leys S.P."/>
            <person name="Shu S."/>
            <person name="Woodcroft B.J."/>
            <person name="Vervoort M."/>
            <person name="Kosik K.S."/>
            <person name="Manning G."/>
            <person name="Degnan B.M."/>
            <person name="Rokhsar D.S."/>
        </authorList>
    </citation>
    <scope>NUCLEOTIDE SEQUENCE [LARGE SCALE GENOMIC DNA]</scope>
</reference>
<evidence type="ECO:0000256" key="4">
    <source>
        <dbReference type="PROSITE-ProRule" id="PRU00192"/>
    </source>
</evidence>
<organism evidence="8 9">
    <name type="scientific">Amphimedon queenslandica</name>
    <name type="common">Sponge</name>
    <dbReference type="NCBI Taxonomy" id="400682"/>
    <lineage>
        <taxon>Eukaryota</taxon>
        <taxon>Metazoa</taxon>
        <taxon>Porifera</taxon>
        <taxon>Demospongiae</taxon>
        <taxon>Heteroscleromorpha</taxon>
        <taxon>Haplosclerida</taxon>
        <taxon>Niphatidae</taxon>
        <taxon>Amphimedon</taxon>
    </lineage>
</organism>
<feature type="region of interest" description="Disordered" evidence="5">
    <location>
        <begin position="55"/>
        <end position="85"/>
    </location>
</feature>
<feature type="domain" description="SH3" evidence="7">
    <location>
        <begin position="103"/>
        <end position="162"/>
    </location>
</feature>
<dbReference type="Pfam" id="PF07653">
    <property type="entry name" value="SH3_2"/>
    <property type="match status" value="1"/>
</dbReference>
<feature type="domain" description="SH2" evidence="6">
    <location>
        <begin position="193"/>
        <end position="264"/>
    </location>
</feature>
<evidence type="ECO:0000313" key="8">
    <source>
        <dbReference type="EnsemblMetazoa" id="XP_019857522.1"/>
    </source>
</evidence>
<dbReference type="GO" id="GO:1903898">
    <property type="term" value="P:negative regulation of PERK-mediated unfolded protein response"/>
    <property type="evidence" value="ECO:0007669"/>
    <property type="project" value="TreeGrafter"/>
</dbReference>